<evidence type="ECO:0000256" key="4">
    <source>
        <dbReference type="HAMAP-Rule" id="MF_00518"/>
    </source>
</evidence>
<comment type="subcellular location">
    <subcellularLocation>
        <location evidence="4">Cytoplasm</location>
    </subcellularLocation>
</comment>
<dbReference type="SUPFAM" id="SSF69500">
    <property type="entry name" value="DTD-like"/>
    <property type="match status" value="1"/>
</dbReference>
<protein>
    <recommendedName>
        <fullName evidence="4">D-aminoacyl-tRNA deacylase</fullName>
        <shortName evidence="4">DTD</shortName>
        <ecNumber evidence="4">3.1.1.96</ecNumber>
    </recommendedName>
    <alternativeName>
        <fullName evidence="4">Gly-tRNA(Ala) deacylase</fullName>
        <ecNumber evidence="4">3.1.1.-</ecNumber>
    </alternativeName>
</protein>
<dbReference type="EMBL" id="BAVR01000050">
    <property type="protein sequence ID" value="GAE89911.1"/>
    <property type="molecule type" value="Genomic_DNA"/>
</dbReference>
<comment type="function">
    <text evidence="4">An aminoacyl-tRNA editing enzyme that deacylates mischarged D-aminoacyl-tRNAs. Also deacylates mischarged glycyl-tRNA(Ala), protecting cells against glycine mischarging by AlaRS. Acts via tRNA-based rather than protein-based catalysis; rejects L-amino acids rather than detecting D-amino acids in the active site. By recycling D-aminoacyl-tRNA to D-amino acids and free tRNA molecules, this enzyme counteracts the toxicity associated with the formation of D-aminoacyl-tRNA entities in vivo and helps enforce protein L-homochirality.</text>
</comment>
<dbReference type="GO" id="GO:0019478">
    <property type="term" value="P:D-amino acid catabolic process"/>
    <property type="evidence" value="ECO:0007669"/>
    <property type="project" value="UniProtKB-UniRule"/>
</dbReference>
<keyword evidence="6" id="KW-1185">Reference proteome</keyword>
<dbReference type="Gene3D" id="3.50.80.10">
    <property type="entry name" value="D-tyrosyl-tRNA(Tyr) deacylase"/>
    <property type="match status" value="1"/>
</dbReference>
<dbReference type="HAMAP" id="MF_00518">
    <property type="entry name" value="Deacylase_Dtd"/>
    <property type="match status" value="1"/>
</dbReference>
<dbReference type="OrthoDB" id="9801395at2"/>
<dbReference type="STRING" id="1294263.JCM21531_3482"/>
<dbReference type="GO" id="GO:0043908">
    <property type="term" value="F:Ser(Gly)-tRNA(Ala) hydrolase activity"/>
    <property type="evidence" value="ECO:0007669"/>
    <property type="project" value="UniProtKB-UniRule"/>
</dbReference>
<comment type="subunit">
    <text evidence="4">Homodimer.</text>
</comment>
<dbReference type="Pfam" id="PF02580">
    <property type="entry name" value="Tyr_Deacylase"/>
    <property type="match status" value="1"/>
</dbReference>
<dbReference type="GO" id="GO:0106026">
    <property type="term" value="F:Gly-tRNA(Ala) deacylase activity"/>
    <property type="evidence" value="ECO:0007669"/>
    <property type="project" value="UniProtKB-UniRule"/>
</dbReference>
<evidence type="ECO:0000313" key="5">
    <source>
        <dbReference type="EMBL" id="GAE89911.1"/>
    </source>
</evidence>
<evidence type="ECO:0000256" key="1">
    <source>
        <dbReference type="ARBA" id="ARBA00009673"/>
    </source>
</evidence>
<evidence type="ECO:0000256" key="3">
    <source>
        <dbReference type="ARBA" id="ARBA00022801"/>
    </source>
</evidence>
<comment type="similarity">
    <text evidence="1 4">Belongs to the DTD family.</text>
</comment>
<reference evidence="5" key="1">
    <citation type="journal article" date="2014" name="Genome Announc.">
        <title>Draft Genome Sequence of Clostridium straminisolvens Strain JCM 21531T, Isolated from a Cellulose-Degrading Bacterial Community.</title>
        <authorList>
            <person name="Yuki M."/>
            <person name="Oshima K."/>
            <person name="Suda W."/>
            <person name="Sakamoto M."/>
            <person name="Kitamura K."/>
            <person name="Iida T."/>
            <person name="Hattori M."/>
            <person name="Ohkuma M."/>
        </authorList>
    </citation>
    <scope>NUCLEOTIDE SEQUENCE [LARGE SCALE GENOMIC DNA]</scope>
    <source>
        <strain evidence="5">JCM 21531</strain>
    </source>
</reference>
<dbReference type="GO" id="GO:0005737">
    <property type="term" value="C:cytoplasm"/>
    <property type="evidence" value="ECO:0007669"/>
    <property type="project" value="UniProtKB-SubCell"/>
</dbReference>
<dbReference type="Proteomes" id="UP000019109">
    <property type="component" value="Unassembled WGS sequence"/>
</dbReference>
<dbReference type="GO" id="GO:0051500">
    <property type="term" value="F:D-tyrosyl-tRNA(Tyr) deacylase activity"/>
    <property type="evidence" value="ECO:0007669"/>
    <property type="project" value="TreeGrafter"/>
</dbReference>
<keyword evidence="4" id="KW-0694">RNA-binding</keyword>
<keyword evidence="2 4" id="KW-0820">tRNA-binding</keyword>
<dbReference type="GO" id="GO:0000049">
    <property type="term" value="F:tRNA binding"/>
    <property type="evidence" value="ECO:0007669"/>
    <property type="project" value="UniProtKB-UniRule"/>
</dbReference>
<dbReference type="NCBIfam" id="TIGR00256">
    <property type="entry name" value="D-aminoacyl-tRNA deacylase"/>
    <property type="match status" value="1"/>
</dbReference>
<gene>
    <name evidence="4" type="primary">dtd</name>
    <name evidence="5" type="ORF">JCM21531_3482</name>
</gene>
<name>W4V9S3_9FIRM</name>
<dbReference type="RefSeq" id="WP_038290429.1">
    <property type="nucleotide sequence ID" value="NZ_BAVR01000050.1"/>
</dbReference>
<dbReference type="InterPro" id="IPR023509">
    <property type="entry name" value="DTD-like_sf"/>
</dbReference>
<comment type="catalytic activity">
    <reaction evidence="4">
        <text>a D-aminoacyl-tRNA + H2O = a tRNA + a D-alpha-amino acid + H(+)</text>
        <dbReference type="Rhea" id="RHEA:13953"/>
        <dbReference type="Rhea" id="RHEA-COMP:10123"/>
        <dbReference type="Rhea" id="RHEA-COMP:10124"/>
        <dbReference type="ChEBI" id="CHEBI:15377"/>
        <dbReference type="ChEBI" id="CHEBI:15378"/>
        <dbReference type="ChEBI" id="CHEBI:59871"/>
        <dbReference type="ChEBI" id="CHEBI:78442"/>
        <dbReference type="ChEBI" id="CHEBI:79333"/>
        <dbReference type="EC" id="3.1.1.96"/>
    </reaction>
</comment>
<organism evidence="5 6">
    <name type="scientific">Acetivibrio straminisolvens JCM 21531</name>
    <dbReference type="NCBI Taxonomy" id="1294263"/>
    <lineage>
        <taxon>Bacteria</taxon>
        <taxon>Bacillati</taxon>
        <taxon>Bacillota</taxon>
        <taxon>Clostridia</taxon>
        <taxon>Eubacteriales</taxon>
        <taxon>Oscillospiraceae</taxon>
        <taxon>Acetivibrio</taxon>
    </lineage>
</organism>
<sequence>MRAVVQRVTFSKVTVEDEVIGKIGKGLTVLLGVGSDDGEKDVGYLADKIVNLRIFEDENGKMNLSLKDVGGELLVVSQFTLYGDCRKGKRPGFDRAARPETAKELYEKFVEACRSYGVKVETGKFQAMMMVEIHNDGPVTMLIDSKKEF</sequence>
<dbReference type="EC" id="3.1.1.-" evidence="4"/>
<feature type="short sequence motif" description="Gly-cisPro motif, important for rejection of L-amino acids" evidence="4">
    <location>
        <begin position="137"/>
        <end position="138"/>
    </location>
</feature>
<evidence type="ECO:0000313" key="6">
    <source>
        <dbReference type="Proteomes" id="UP000019109"/>
    </source>
</evidence>
<comment type="catalytic activity">
    <reaction evidence="4">
        <text>glycyl-tRNA(Ala) + H2O = tRNA(Ala) + glycine + H(+)</text>
        <dbReference type="Rhea" id="RHEA:53744"/>
        <dbReference type="Rhea" id="RHEA-COMP:9657"/>
        <dbReference type="Rhea" id="RHEA-COMP:13640"/>
        <dbReference type="ChEBI" id="CHEBI:15377"/>
        <dbReference type="ChEBI" id="CHEBI:15378"/>
        <dbReference type="ChEBI" id="CHEBI:57305"/>
        <dbReference type="ChEBI" id="CHEBI:78442"/>
        <dbReference type="ChEBI" id="CHEBI:78522"/>
    </reaction>
</comment>
<dbReference type="PANTHER" id="PTHR10472">
    <property type="entry name" value="D-TYROSYL-TRNA TYR DEACYLASE"/>
    <property type="match status" value="1"/>
</dbReference>
<dbReference type="CDD" id="cd00563">
    <property type="entry name" value="Dtyr_deacylase"/>
    <property type="match status" value="1"/>
</dbReference>
<proteinExistence type="inferred from homology"/>
<dbReference type="InterPro" id="IPR003732">
    <property type="entry name" value="Daa-tRNA_deacyls_DTD"/>
</dbReference>
<accession>W4V9S3</accession>
<dbReference type="AlphaFoldDB" id="W4V9S3"/>
<keyword evidence="3 4" id="KW-0378">Hydrolase</keyword>
<comment type="domain">
    <text evidence="4">A Gly-cisPro motif from one monomer fits into the active site of the other monomer to allow specific chiral rejection of L-amino acids.</text>
</comment>
<dbReference type="EC" id="3.1.1.96" evidence="4"/>
<evidence type="ECO:0000256" key="2">
    <source>
        <dbReference type="ARBA" id="ARBA00022555"/>
    </source>
</evidence>
<keyword evidence="4" id="KW-0963">Cytoplasm</keyword>
<comment type="caution">
    <text evidence="5">The sequence shown here is derived from an EMBL/GenBank/DDBJ whole genome shotgun (WGS) entry which is preliminary data.</text>
</comment>
<dbReference type="PANTHER" id="PTHR10472:SF5">
    <property type="entry name" value="D-AMINOACYL-TRNA DEACYLASE 1"/>
    <property type="match status" value="1"/>
</dbReference>
<dbReference type="FunFam" id="3.50.80.10:FF:000001">
    <property type="entry name" value="D-aminoacyl-tRNA deacylase"/>
    <property type="match status" value="1"/>
</dbReference>